<proteinExistence type="predicted"/>
<name>M2UFI1_COCH5</name>
<evidence type="ECO:0000313" key="4">
    <source>
        <dbReference type="Proteomes" id="UP000016936"/>
    </source>
</evidence>
<dbReference type="STRING" id="701091.M2UFI1"/>
<feature type="domain" description="HNH nuclease" evidence="2">
    <location>
        <begin position="158"/>
        <end position="222"/>
    </location>
</feature>
<sequence>MVQIRAPAPPSSAPSHPQLQILFRHPGYDDGNNILFKLHASDMDDNGQPGLYAQLALDACTIIAGNCAGKCWLSLLRDGSASIDPASTLRGRSYYFHLDGADDDPYAIVPNFRQWSYPHDHLPIHWQQMAPNVSIASSGITFVPSNLTAALLMRDGSCRLSGCREQLQVAHVVPQAELDWWRTNEMSRYNTGSTSTLDDTANALLLRADLHIAFDKPRIAFVPKPTGDGGDMRLVAHLLEYSPELEHLYHNRELHPTTVGIDMLYARFAWTVFSLLDAFLECKTDRRLALRSSEVCVADARGFVTAANCELFSTAATKKRSQSPKKRKSERDTVLEHNELQGSIDLSRRKRESAIKAETSSPDATPMKGSQPYPISLILRKPVQSPTKLPLSPLDSWPSSHPPIPSLAQTWLSAERQRSDPHSMWNKERDWARDVWDGRTLTGDDVRRWFEVCGVEIRDE</sequence>
<dbReference type="HOGENOM" id="CLU_030288_2_0_1"/>
<keyword evidence="4" id="KW-1185">Reference proteome</keyword>
<reference evidence="4" key="2">
    <citation type="journal article" date="2013" name="PLoS Genet.">
        <title>Comparative genome structure, secondary metabolite, and effector coding capacity across Cochliobolus pathogens.</title>
        <authorList>
            <person name="Condon B.J."/>
            <person name="Leng Y."/>
            <person name="Wu D."/>
            <person name="Bushley K.E."/>
            <person name="Ohm R.A."/>
            <person name="Otillar R."/>
            <person name="Martin J."/>
            <person name="Schackwitz W."/>
            <person name="Grimwood J."/>
            <person name="MohdZainudin N."/>
            <person name="Xue C."/>
            <person name="Wang R."/>
            <person name="Manning V.A."/>
            <person name="Dhillon B."/>
            <person name="Tu Z.J."/>
            <person name="Steffenson B.J."/>
            <person name="Salamov A."/>
            <person name="Sun H."/>
            <person name="Lowry S."/>
            <person name="LaButti K."/>
            <person name="Han J."/>
            <person name="Copeland A."/>
            <person name="Lindquist E."/>
            <person name="Barry K."/>
            <person name="Schmutz J."/>
            <person name="Baker S.E."/>
            <person name="Ciuffetti L.M."/>
            <person name="Grigoriev I.V."/>
            <person name="Zhong S."/>
            <person name="Turgeon B.G."/>
        </authorList>
    </citation>
    <scope>NUCLEOTIDE SEQUENCE [LARGE SCALE GENOMIC DNA]</scope>
    <source>
        <strain evidence="4">C5 / ATCC 48332 / race O</strain>
    </source>
</reference>
<evidence type="ECO:0000256" key="1">
    <source>
        <dbReference type="SAM" id="MobiDB-lite"/>
    </source>
</evidence>
<reference evidence="3 4" key="1">
    <citation type="journal article" date="2012" name="PLoS Pathog.">
        <title>Diverse lifestyles and strategies of plant pathogenesis encoded in the genomes of eighteen Dothideomycetes fungi.</title>
        <authorList>
            <person name="Ohm R.A."/>
            <person name="Feau N."/>
            <person name="Henrissat B."/>
            <person name="Schoch C.L."/>
            <person name="Horwitz B.A."/>
            <person name="Barry K.W."/>
            <person name="Condon B.J."/>
            <person name="Copeland A.C."/>
            <person name="Dhillon B."/>
            <person name="Glaser F."/>
            <person name="Hesse C.N."/>
            <person name="Kosti I."/>
            <person name="LaButti K."/>
            <person name="Lindquist E.A."/>
            <person name="Lucas S."/>
            <person name="Salamov A.A."/>
            <person name="Bradshaw R.E."/>
            <person name="Ciuffetti L."/>
            <person name="Hamelin R.C."/>
            <person name="Kema G.H.J."/>
            <person name="Lawrence C."/>
            <person name="Scott J.A."/>
            <person name="Spatafora J.W."/>
            <person name="Turgeon B.G."/>
            <person name="de Wit P.J.G.M."/>
            <person name="Zhong S."/>
            <person name="Goodwin S.B."/>
            <person name="Grigoriev I.V."/>
        </authorList>
    </citation>
    <scope>NUCLEOTIDE SEQUENCE [LARGE SCALE GENOMIC DNA]</scope>
    <source>
        <strain evidence="4">C5 / ATCC 48332 / race O</strain>
    </source>
</reference>
<dbReference type="OMA" id="HIAFDKP"/>
<accession>M2UFI1</accession>
<dbReference type="eggNOG" id="ENOG502S5NF">
    <property type="taxonomic scope" value="Eukaryota"/>
</dbReference>
<dbReference type="Proteomes" id="UP000016936">
    <property type="component" value="Unassembled WGS sequence"/>
</dbReference>
<evidence type="ECO:0000313" key="3">
    <source>
        <dbReference type="EMBL" id="EMD86687.1"/>
    </source>
</evidence>
<evidence type="ECO:0000259" key="2">
    <source>
        <dbReference type="Pfam" id="PF13391"/>
    </source>
</evidence>
<feature type="region of interest" description="Disordered" evidence="1">
    <location>
        <begin position="316"/>
        <end position="372"/>
    </location>
</feature>
<dbReference type="EMBL" id="KB445584">
    <property type="protein sequence ID" value="EMD86687.1"/>
    <property type="molecule type" value="Genomic_DNA"/>
</dbReference>
<dbReference type="InterPro" id="IPR003615">
    <property type="entry name" value="HNH_nuc"/>
</dbReference>
<feature type="compositionally biased region" description="Basic residues" evidence="1">
    <location>
        <begin position="317"/>
        <end position="328"/>
    </location>
</feature>
<protein>
    <recommendedName>
        <fullName evidence="2">HNH nuclease domain-containing protein</fullName>
    </recommendedName>
</protein>
<dbReference type="Pfam" id="PF13391">
    <property type="entry name" value="HNH_2"/>
    <property type="match status" value="1"/>
</dbReference>
<dbReference type="OrthoDB" id="2142759at2759"/>
<feature type="compositionally biased region" description="Basic and acidic residues" evidence="1">
    <location>
        <begin position="329"/>
        <end position="339"/>
    </location>
</feature>
<organism evidence="3 4">
    <name type="scientific">Cochliobolus heterostrophus (strain C5 / ATCC 48332 / race O)</name>
    <name type="common">Southern corn leaf blight fungus</name>
    <name type="synonym">Bipolaris maydis</name>
    <dbReference type="NCBI Taxonomy" id="701091"/>
    <lineage>
        <taxon>Eukaryota</taxon>
        <taxon>Fungi</taxon>
        <taxon>Dikarya</taxon>
        <taxon>Ascomycota</taxon>
        <taxon>Pezizomycotina</taxon>
        <taxon>Dothideomycetes</taxon>
        <taxon>Pleosporomycetidae</taxon>
        <taxon>Pleosporales</taxon>
        <taxon>Pleosporineae</taxon>
        <taxon>Pleosporaceae</taxon>
        <taxon>Bipolaris</taxon>
    </lineage>
</organism>
<dbReference type="AlphaFoldDB" id="M2UFI1"/>
<gene>
    <name evidence="3" type="ORF">COCHEDRAFT_1023898</name>
</gene>